<dbReference type="InterPro" id="IPR007867">
    <property type="entry name" value="GMC_OxRtase_C"/>
</dbReference>
<dbReference type="GO" id="GO:0050660">
    <property type="term" value="F:flavin adenine dinucleotide binding"/>
    <property type="evidence" value="ECO:0007669"/>
    <property type="project" value="InterPro"/>
</dbReference>
<evidence type="ECO:0000256" key="2">
    <source>
        <dbReference type="PIRSR" id="PIRSR000137-1"/>
    </source>
</evidence>
<dbReference type="GO" id="GO:0016614">
    <property type="term" value="F:oxidoreductase activity, acting on CH-OH group of donors"/>
    <property type="evidence" value="ECO:0007669"/>
    <property type="project" value="InterPro"/>
</dbReference>
<dbReference type="OrthoDB" id="269227at2759"/>
<dbReference type="Pfam" id="PF05199">
    <property type="entry name" value="GMC_oxred_C"/>
    <property type="match status" value="1"/>
</dbReference>
<evidence type="ECO:0008006" key="9">
    <source>
        <dbReference type="Google" id="ProtNLM"/>
    </source>
</evidence>
<feature type="active site" description="Proton acceptor" evidence="2">
    <location>
        <position position="582"/>
    </location>
</feature>
<organism evidence="7 8">
    <name type="scientific">Trichogramma brassicae</name>
    <dbReference type="NCBI Taxonomy" id="86971"/>
    <lineage>
        <taxon>Eukaryota</taxon>
        <taxon>Metazoa</taxon>
        <taxon>Ecdysozoa</taxon>
        <taxon>Arthropoda</taxon>
        <taxon>Hexapoda</taxon>
        <taxon>Insecta</taxon>
        <taxon>Pterygota</taxon>
        <taxon>Neoptera</taxon>
        <taxon>Endopterygota</taxon>
        <taxon>Hymenoptera</taxon>
        <taxon>Apocrita</taxon>
        <taxon>Proctotrupomorpha</taxon>
        <taxon>Chalcidoidea</taxon>
        <taxon>Trichogrammatidae</taxon>
        <taxon>Trichogramma</taxon>
    </lineage>
</organism>
<gene>
    <name evidence="7" type="ORF">TBRA_LOCUS14977</name>
</gene>
<dbReference type="PRINTS" id="PR00411">
    <property type="entry name" value="PNDRDTASEI"/>
</dbReference>
<evidence type="ECO:0000259" key="5">
    <source>
        <dbReference type="Pfam" id="PF00732"/>
    </source>
</evidence>
<comment type="cofactor">
    <cofactor evidence="3">
        <name>FAD</name>
        <dbReference type="ChEBI" id="CHEBI:57692"/>
    </cofactor>
</comment>
<feature type="binding site" evidence="3">
    <location>
        <position position="133"/>
    </location>
    <ligand>
        <name>FAD</name>
        <dbReference type="ChEBI" id="CHEBI:57692"/>
    </ligand>
</feature>
<evidence type="ECO:0000256" key="3">
    <source>
        <dbReference type="PIRSR" id="PIRSR000137-2"/>
    </source>
</evidence>
<dbReference type="PANTHER" id="PTHR11552:SF208">
    <property type="entry name" value="RE36204P-RELATED"/>
    <property type="match status" value="1"/>
</dbReference>
<dbReference type="InterPro" id="IPR000172">
    <property type="entry name" value="GMC_OxRdtase_N"/>
</dbReference>
<dbReference type="EMBL" id="CADCXV010001316">
    <property type="protein sequence ID" value="CAB0043389.1"/>
    <property type="molecule type" value="Genomic_DNA"/>
</dbReference>
<dbReference type="Gene3D" id="3.50.50.60">
    <property type="entry name" value="FAD/NAD(P)-binding domain"/>
    <property type="match status" value="1"/>
</dbReference>
<feature type="binding site" evidence="3">
    <location>
        <position position="264"/>
    </location>
    <ligand>
        <name>FAD</name>
        <dbReference type="ChEBI" id="CHEBI:57692"/>
    </ligand>
</feature>
<dbReference type="Pfam" id="PF00732">
    <property type="entry name" value="GMC_oxred_N"/>
    <property type="match status" value="1"/>
</dbReference>
<keyword evidence="3" id="KW-0285">Flavoprotein</keyword>
<evidence type="ECO:0000313" key="7">
    <source>
        <dbReference type="EMBL" id="CAB0043389.1"/>
    </source>
</evidence>
<dbReference type="PIRSF" id="PIRSF000137">
    <property type="entry name" value="Alcohol_oxidase"/>
    <property type="match status" value="1"/>
</dbReference>
<dbReference type="InterPro" id="IPR036188">
    <property type="entry name" value="FAD/NAD-bd_sf"/>
</dbReference>
<feature type="domain" description="Glucose-methanol-choline oxidoreductase C-terminal" evidence="6">
    <location>
        <begin position="450"/>
        <end position="591"/>
    </location>
</feature>
<evidence type="ECO:0000256" key="1">
    <source>
        <dbReference type="ARBA" id="ARBA00010790"/>
    </source>
</evidence>
<evidence type="ECO:0000256" key="4">
    <source>
        <dbReference type="SAM" id="SignalP"/>
    </source>
</evidence>
<dbReference type="SUPFAM" id="SSF51905">
    <property type="entry name" value="FAD/NAD(P)-binding domain"/>
    <property type="match status" value="1"/>
</dbReference>
<proteinExistence type="inferred from homology"/>
<keyword evidence="8" id="KW-1185">Reference proteome</keyword>
<evidence type="ECO:0000313" key="8">
    <source>
        <dbReference type="Proteomes" id="UP000479190"/>
    </source>
</evidence>
<keyword evidence="4" id="KW-0732">Signal</keyword>
<dbReference type="AlphaFoldDB" id="A0A6H5J5E7"/>
<protein>
    <recommendedName>
        <fullName evidence="9">Glucose-methanol-choline oxidoreductase N-terminal domain-containing protein</fullName>
    </recommendedName>
</protein>
<dbReference type="InterPro" id="IPR012132">
    <property type="entry name" value="GMC_OxRdtase"/>
</dbReference>
<name>A0A6H5J5E7_9HYME</name>
<dbReference type="PANTHER" id="PTHR11552">
    <property type="entry name" value="GLUCOSE-METHANOL-CHOLINE GMC OXIDOREDUCTASE"/>
    <property type="match status" value="1"/>
</dbReference>
<feature type="chain" id="PRO_5026135276" description="Glucose-methanol-choline oxidoreductase N-terminal domain-containing protein" evidence="4">
    <location>
        <begin position="23"/>
        <end position="611"/>
    </location>
</feature>
<dbReference type="Gene3D" id="3.30.560.10">
    <property type="entry name" value="Glucose Oxidase, domain 3"/>
    <property type="match status" value="1"/>
</dbReference>
<feature type="active site" description="Proton donor" evidence="2">
    <location>
        <position position="538"/>
    </location>
</feature>
<evidence type="ECO:0000259" key="6">
    <source>
        <dbReference type="Pfam" id="PF05199"/>
    </source>
</evidence>
<feature type="domain" description="Glucose-methanol-choline oxidoreductase N-terminal" evidence="5">
    <location>
        <begin position="48"/>
        <end position="338"/>
    </location>
</feature>
<accession>A0A6H5J5E7</accession>
<dbReference type="SUPFAM" id="SSF54373">
    <property type="entry name" value="FAD-linked reductases, C-terminal domain"/>
    <property type="match status" value="1"/>
</dbReference>
<reference evidence="7 8" key="1">
    <citation type="submission" date="2020-02" db="EMBL/GenBank/DDBJ databases">
        <authorList>
            <person name="Ferguson B K."/>
        </authorList>
    </citation>
    <scope>NUCLEOTIDE SEQUENCE [LARGE SCALE GENOMIC DNA]</scope>
</reference>
<comment type="similarity">
    <text evidence="1">Belongs to the GMC oxidoreductase family.</text>
</comment>
<feature type="signal peptide" evidence="4">
    <location>
        <begin position="1"/>
        <end position="22"/>
    </location>
</feature>
<keyword evidence="3" id="KW-0274">FAD</keyword>
<sequence length="611" mass="67623">MSPLSVKLVILFVVGIAASVNSQSILDIFRSHNKVNMNIVSEPSNIPYDFIVVGAGSGGSVVANRLSEQGKWRVLLIEAGPAEGVLNQIPVLVSFFQLTDYNWGYKVEPQKNACLGMKNHQCPWPRGKCLGGTSTLNYMIHTRGNPIDYDIWAALGNEGWSYHDVLPYFKKSEKFKVPGVTNSSYHSSDGYLCVEHVPFHTELATAFLKAGKRKGYKVLDYNGKEQIGFSYIQVNMEDGKRCSAATAYLRVRRPNLHVLTNAQVTKVLIHDRKAYGVQYIRNGKKYTVKATKEVILSAGTIDSAKLLMLSGIGPKEHLEEVGINVIQNSQVGYNMYEHVGFLGLTFMVNQSVSLSQAKLARPSVLMEYVLHNKGMMTIPGGAEALAFIRTKYAPDSRPDVELLFASGSLHSDGGLSLRKALGVSDELYDTVFRPVQGKDAWSIWPIVQNPRSVGRIKLRSKNPLEKPIIQPNFFEHPADVEIILEGVKHAIELSKTEPFAAYDSKLHDIKIPGCKRYEFASDDYWRCAIKHLPSMMNHEVGTVKMGPANDSSAVVDPQLRVHGIEGLRVVDASVMPTMPVGHVNAGIFMIGEKASDMIKETWNGIGRFKAT</sequence>
<dbReference type="Proteomes" id="UP000479190">
    <property type="component" value="Unassembled WGS sequence"/>
</dbReference>